<dbReference type="InterPro" id="IPR007061">
    <property type="entry name" value="MST-like"/>
</dbReference>
<dbReference type="SUPFAM" id="SSF109854">
    <property type="entry name" value="DinB/YfiT-like putative metalloenzymes"/>
    <property type="match status" value="1"/>
</dbReference>
<name>A0ABU2NTJ5_9ACTN</name>
<dbReference type="Gene3D" id="1.20.120.450">
    <property type="entry name" value="dinb family like domain"/>
    <property type="match status" value="1"/>
</dbReference>
<sequence length="173" mass="19126">MTDARGRAEPSHRLADPRELLAGQLDYYRATLLHKLDGMPDGELRAARLPSGWTPLELLRHLTHVERRWLCWGFAAEQVPDPWADDGPDGRWYVPDGVTAEQLRAEFTAQCARSRTIAAGAGLEDRAAVGGRFPAAEDAPTLGWILLHLLQEYARHVGQLDVVRELADGAVGE</sequence>
<evidence type="ECO:0000313" key="1">
    <source>
        <dbReference type="EMBL" id="MDT0380300.1"/>
    </source>
</evidence>
<accession>A0ABU2NTJ5</accession>
<proteinExistence type="predicted"/>
<organism evidence="1 2">
    <name type="scientific">Streptomyces hazeniae</name>
    <dbReference type="NCBI Taxonomy" id="3075538"/>
    <lineage>
        <taxon>Bacteria</taxon>
        <taxon>Bacillati</taxon>
        <taxon>Actinomycetota</taxon>
        <taxon>Actinomycetes</taxon>
        <taxon>Kitasatosporales</taxon>
        <taxon>Streptomycetaceae</taxon>
        <taxon>Streptomyces</taxon>
    </lineage>
</organism>
<dbReference type="EMBL" id="JAVREQ010000014">
    <property type="protein sequence ID" value="MDT0380300.1"/>
    <property type="molecule type" value="Genomic_DNA"/>
</dbReference>
<comment type="caution">
    <text evidence="1">The sequence shown here is derived from an EMBL/GenBank/DDBJ whole genome shotgun (WGS) entry which is preliminary data.</text>
</comment>
<keyword evidence="2" id="KW-1185">Reference proteome</keyword>
<gene>
    <name evidence="1" type="ORF">RM572_16220</name>
</gene>
<dbReference type="RefSeq" id="WP_311674066.1">
    <property type="nucleotide sequence ID" value="NZ_JAVREQ010000014.1"/>
</dbReference>
<dbReference type="InterPro" id="IPR034660">
    <property type="entry name" value="DinB/YfiT-like"/>
</dbReference>
<evidence type="ECO:0000313" key="2">
    <source>
        <dbReference type="Proteomes" id="UP001183414"/>
    </source>
</evidence>
<protein>
    <submittedName>
        <fullName evidence="1">DinB family protein</fullName>
    </submittedName>
</protein>
<dbReference type="Pfam" id="PF04978">
    <property type="entry name" value="MST"/>
    <property type="match status" value="1"/>
</dbReference>
<reference evidence="2" key="1">
    <citation type="submission" date="2023-07" db="EMBL/GenBank/DDBJ databases">
        <title>30 novel species of actinomycetes from the DSMZ collection.</title>
        <authorList>
            <person name="Nouioui I."/>
        </authorList>
    </citation>
    <scope>NUCLEOTIDE SEQUENCE [LARGE SCALE GENOMIC DNA]</scope>
    <source>
        <strain evidence="2">DSM 42041</strain>
    </source>
</reference>
<dbReference type="Proteomes" id="UP001183414">
    <property type="component" value="Unassembled WGS sequence"/>
</dbReference>